<dbReference type="InterPro" id="IPR049299">
    <property type="entry name" value="Thio2_N"/>
</dbReference>
<reference evidence="10" key="1">
    <citation type="journal article" date="2024" name="Int. J. Syst. Evol. Microbiol.">
        <title>Methylomarinovum tepidoasis sp. nov., a moderately thermophilic methanotroph of the family Methylothermaceae isolated from a deep-sea hydrothermal field.</title>
        <authorList>
            <person name="Hirayama H."/>
            <person name="Takaki Y."/>
            <person name="Abe M."/>
            <person name="Miyazaki M."/>
            <person name="Uematsu K."/>
            <person name="Matsui Y."/>
            <person name="Takai K."/>
        </authorList>
    </citation>
    <scope>NUCLEOTIDE SEQUENCE [LARGE SCALE GENOMIC DNA]</scope>
    <source>
        <strain evidence="10">IT-9</strain>
    </source>
</reference>
<feature type="domain" description="Thioredoxin" evidence="8">
    <location>
        <begin position="17"/>
        <end position="139"/>
    </location>
</feature>
<evidence type="ECO:0000256" key="7">
    <source>
        <dbReference type="NCBIfam" id="TIGR01068"/>
    </source>
</evidence>
<evidence type="ECO:0000313" key="10">
    <source>
        <dbReference type="Proteomes" id="UP001321825"/>
    </source>
</evidence>
<dbReference type="EMBL" id="AP024714">
    <property type="protein sequence ID" value="BCX81678.1"/>
    <property type="molecule type" value="Genomic_DNA"/>
</dbReference>
<evidence type="ECO:0000259" key="8">
    <source>
        <dbReference type="PROSITE" id="PS51352"/>
    </source>
</evidence>
<evidence type="ECO:0000256" key="1">
    <source>
        <dbReference type="ARBA" id="ARBA00008987"/>
    </source>
</evidence>
<dbReference type="FunFam" id="3.40.30.10:FF:000001">
    <property type="entry name" value="Thioredoxin"/>
    <property type="match status" value="1"/>
</dbReference>
<dbReference type="GO" id="GO:0015035">
    <property type="term" value="F:protein-disulfide reductase activity"/>
    <property type="evidence" value="ECO:0007669"/>
    <property type="project" value="UniProtKB-UniRule"/>
</dbReference>
<gene>
    <name evidence="9" type="ORF">MIT9_P1256</name>
</gene>
<keyword evidence="9" id="KW-0560">Oxidoreductase</keyword>
<dbReference type="GO" id="GO:0005737">
    <property type="term" value="C:cytoplasm"/>
    <property type="evidence" value="ECO:0007669"/>
    <property type="project" value="TreeGrafter"/>
</dbReference>
<dbReference type="Pfam" id="PF00085">
    <property type="entry name" value="Thioredoxin"/>
    <property type="match status" value="1"/>
</dbReference>
<dbReference type="PANTHER" id="PTHR45663:SF11">
    <property type="entry name" value="GEO12009P1"/>
    <property type="match status" value="1"/>
</dbReference>
<dbReference type="RefSeq" id="WP_317706590.1">
    <property type="nucleotide sequence ID" value="NZ_AP024714.1"/>
</dbReference>
<accession>A0AAU9BS53</accession>
<dbReference type="GO" id="GO:0046872">
    <property type="term" value="F:metal ion binding"/>
    <property type="evidence" value="ECO:0007669"/>
    <property type="project" value="UniProtKB-KW"/>
</dbReference>
<dbReference type="KEGG" id="mcau:MIT9_P1256"/>
<dbReference type="Proteomes" id="UP001321825">
    <property type="component" value="Chromosome"/>
</dbReference>
<sequence>MQIVCGHCFTINRVPEERLGDRPICGKCRKPLLDGRPIELRENNFDRFVSQNALPVVVDFWAPWCGPCKMMAPAFAQAAAALATQARFAKVDTEECPRLAQQYGIRSIPTLILFRRGQEVDRISGALSASQIQQWVLQH</sequence>
<keyword evidence="5" id="KW-1015">Disulfide bond</keyword>
<evidence type="ECO:0000256" key="6">
    <source>
        <dbReference type="ARBA" id="ARBA00023284"/>
    </source>
</evidence>
<evidence type="ECO:0000256" key="4">
    <source>
        <dbReference type="ARBA" id="ARBA00022982"/>
    </source>
</evidence>
<evidence type="ECO:0000256" key="3">
    <source>
        <dbReference type="ARBA" id="ARBA00022723"/>
    </source>
</evidence>
<keyword evidence="10" id="KW-1185">Reference proteome</keyword>
<dbReference type="InterPro" id="IPR017937">
    <property type="entry name" value="Thioredoxin_CS"/>
</dbReference>
<keyword evidence="2" id="KW-0813">Transport</keyword>
<keyword evidence="6" id="KW-0676">Redox-active center</keyword>
<dbReference type="Gene3D" id="2.30.30.380">
    <property type="entry name" value="Zn-finger domain of Sec23/24"/>
    <property type="match status" value="1"/>
</dbReference>
<protein>
    <recommendedName>
        <fullName evidence="7">Thioredoxin</fullName>
    </recommendedName>
</protein>
<evidence type="ECO:0000256" key="2">
    <source>
        <dbReference type="ARBA" id="ARBA00022448"/>
    </source>
</evidence>
<dbReference type="PRINTS" id="PR00421">
    <property type="entry name" value="THIOREDOXIN"/>
</dbReference>
<keyword evidence="4" id="KW-0249">Electron transport</keyword>
<evidence type="ECO:0000313" key="9">
    <source>
        <dbReference type="EMBL" id="BCX81678.1"/>
    </source>
</evidence>
<dbReference type="PROSITE" id="PS00194">
    <property type="entry name" value="THIOREDOXIN_1"/>
    <property type="match status" value="1"/>
</dbReference>
<dbReference type="InterPro" id="IPR036249">
    <property type="entry name" value="Thioredoxin-like_sf"/>
</dbReference>
<dbReference type="PANTHER" id="PTHR45663">
    <property type="entry name" value="GEO12009P1"/>
    <property type="match status" value="1"/>
</dbReference>
<evidence type="ECO:0000256" key="5">
    <source>
        <dbReference type="ARBA" id="ARBA00023157"/>
    </source>
</evidence>
<comment type="similarity">
    <text evidence="1">Belongs to the thioredoxin family.</text>
</comment>
<dbReference type="InterPro" id="IPR005746">
    <property type="entry name" value="Thioredoxin"/>
</dbReference>
<dbReference type="SUPFAM" id="SSF52833">
    <property type="entry name" value="Thioredoxin-like"/>
    <property type="match status" value="1"/>
</dbReference>
<dbReference type="CDD" id="cd02947">
    <property type="entry name" value="TRX_family"/>
    <property type="match status" value="1"/>
</dbReference>
<dbReference type="AlphaFoldDB" id="A0AAU9BS53"/>
<keyword evidence="3" id="KW-0479">Metal-binding</keyword>
<dbReference type="NCBIfam" id="NF008229">
    <property type="entry name" value="PRK10996.1"/>
    <property type="match status" value="1"/>
</dbReference>
<proteinExistence type="inferred from homology"/>
<dbReference type="PROSITE" id="PS51352">
    <property type="entry name" value="THIOREDOXIN_2"/>
    <property type="match status" value="1"/>
</dbReference>
<dbReference type="NCBIfam" id="TIGR01068">
    <property type="entry name" value="thioredoxin"/>
    <property type="match status" value="1"/>
</dbReference>
<dbReference type="Gene3D" id="3.40.30.10">
    <property type="entry name" value="Glutaredoxin"/>
    <property type="match status" value="1"/>
</dbReference>
<dbReference type="Pfam" id="PF21352">
    <property type="entry name" value="Zn_ribbon_Thio2"/>
    <property type="match status" value="1"/>
</dbReference>
<name>A0AAU9BS53_9GAMM</name>
<organism evidence="9 10">
    <name type="scientific">Methylomarinovum caldicuralii</name>
    <dbReference type="NCBI Taxonomy" id="438856"/>
    <lineage>
        <taxon>Bacteria</taxon>
        <taxon>Pseudomonadati</taxon>
        <taxon>Pseudomonadota</taxon>
        <taxon>Gammaproteobacteria</taxon>
        <taxon>Methylococcales</taxon>
        <taxon>Methylothermaceae</taxon>
        <taxon>Methylomarinovum</taxon>
    </lineage>
</organism>
<dbReference type="InterPro" id="IPR013766">
    <property type="entry name" value="Thioredoxin_domain"/>
</dbReference>